<feature type="transmembrane region" description="Helical" evidence="1">
    <location>
        <begin position="78"/>
        <end position="98"/>
    </location>
</feature>
<evidence type="ECO:0000313" key="3">
    <source>
        <dbReference type="Proteomes" id="UP001165079"/>
    </source>
</evidence>
<keyword evidence="3" id="KW-1185">Reference proteome</keyword>
<dbReference type="RefSeq" id="WP_285667477.1">
    <property type="nucleotide sequence ID" value="NZ_BSTX01000008.1"/>
</dbReference>
<dbReference type="AlphaFoldDB" id="A0A9W6WDA4"/>
<gene>
    <name evidence="2" type="ORF">Afil01_67150</name>
</gene>
<name>A0A9W6WDA4_9ACTN</name>
<keyword evidence="1" id="KW-1133">Transmembrane helix</keyword>
<feature type="transmembrane region" description="Helical" evidence="1">
    <location>
        <begin position="50"/>
        <end position="71"/>
    </location>
</feature>
<reference evidence="2" key="1">
    <citation type="submission" date="2023-03" db="EMBL/GenBank/DDBJ databases">
        <title>Actinorhabdospora filicis NBRC 111898.</title>
        <authorList>
            <person name="Ichikawa N."/>
            <person name="Sato H."/>
            <person name="Tonouchi N."/>
        </authorList>
    </citation>
    <scope>NUCLEOTIDE SEQUENCE</scope>
    <source>
        <strain evidence="2">NBRC 111898</strain>
    </source>
</reference>
<evidence type="ECO:0000256" key="1">
    <source>
        <dbReference type="SAM" id="Phobius"/>
    </source>
</evidence>
<proteinExistence type="predicted"/>
<comment type="caution">
    <text evidence="2">The sequence shown here is derived from an EMBL/GenBank/DDBJ whole genome shotgun (WGS) entry which is preliminary data.</text>
</comment>
<keyword evidence="1" id="KW-0472">Membrane</keyword>
<dbReference type="Proteomes" id="UP001165079">
    <property type="component" value="Unassembled WGS sequence"/>
</dbReference>
<feature type="transmembrane region" description="Helical" evidence="1">
    <location>
        <begin position="12"/>
        <end position="38"/>
    </location>
</feature>
<keyword evidence="1" id="KW-0812">Transmembrane</keyword>
<protein>
    <submittedName>
        <fullName evidence="2">Uncharacterized protein</fullName>
    </submittedName>
</protein>
<dbReference type="EMBL" id="BSTX01000008">
    <property type="protein sequence ID" value="GLZ81908.1"/>
    <property type="molecule type" value="Genomic_DNA"/>
</dbReference>
<organism evidence="2 3">
    <name type="scientific">Actinorhabdospora filicis</name>
    <dbReference type="NCBI Taxonomy" id="1785913"/>
    <lineage>
        <taxon>Bacteria</taxon>
        <taxon>Bacillati</taxon>
        <taxon>Actinomycetota</taxon>
        <taxon>Actinomycetes</taxon>
        <taxon>Micromonosporales</taxon>
        <taxon>Micromonosporaceae</taxon>
        <taxon>Actinorhabdospora</taxon>
    </lineage>
</organism>
<sequence length="150" mass="15932">MYPAWQPPRRPGSLDAAVVMILLNAAVLLALIALAVIRLVDNGPEPLFDLALVIMVPGLAGLGVLAYGLVAARPSARIGVLVTLPLQIPLYLLFIVLLGPQVAERVEYRDTVMDGHDFWTVLLCGLGVVVCAIGPVLVSGARVRAYLSRA</sequence>
<evidence type="ECO:0000313" key="2">
    <source>
        <dbReference type="EMBL" id="GLZ81908.1"/>
    </source>
</evidence>
<accession>A0A9W6WDA4</accession>
<feature type="transmembrane region" description="Helical" evidence="1">
    <location>
        <begin position="118"/>
        <end position="138"/>
    </location>
</feature>